<comment type="caution">
    <text evidence="6">The sequence shown here is derived from an EMBL/GenBank/DDBJ whole genome shotgun (WGS) entry which is preliminary data.</text>
</comment>
<keyword evidence="2" id="KW-0378">Hydrolase</keyword>
<name>A0A432ZFI0_9GAMM</name>
<evidence type="ECO:0000313" key="6">
    <source>
        <dbReference type="EMBL" id="RUO76681.1"/>
    </source>
</evidence>
<dbReference type="Pfam" id="PF00491">
    <property type="entry name" value="Arginase"/>
    <property type="match status" value="1"/>
</dbReference>
<proteinExistence type="inferred from homology"/>
<reference evidence="6 7" key="1">
    <citation type="journal article" date="2011" name="Front. Microbiol.">
        <title>Genomic signatures of strain selection and enhancement in Bacillus atrophaeus var. globigii, a historical biowarfare simulant.</title>
        <authorList>
            <person name="Gibbons H.S."/>
            <person name="Broomall S.M."/>
            <person name="McNew L.A."/>
            <person name="Daligault H."/>
            <person name="Chapman C."/>
            <person name="Bruce D."/>
            <person name="Karavis M."/>
            <person name="Krepps M."/>
            <person name="McGregor P.A."/>
            <person name="Hong C."/>
            <person name="Park K.H."/>
            <person name="Akmal A."/>
            <person name="Feldman A."/>
            <person name="Lin J.S."/>
            <person name="Chang W.E."/>
            <person name="Higgs B.W."/>
            <person name="Demirev P."/>
            <person name="Lindquist J."/>
            <person name="Liem A."/>
            <person name="Fochler E."/>
            <person name="Read T.D."/>
            <person name="Tapia R."/>
            <person name="Johnson S."/>
            <person name="Bishop-Lilly K.A."/>
            <person name="Detter C."/>
            <person name="Han C."/>
            <person name="Sozhamannan S."/>
            <person name="Rosenzweig C.N."/>
            <person name="Skowronski E.W."/>
        </authorList>
    </citation>
    <scope>NUCLEOTIDE SEQUENCE [LARGE SCALE GENOMIC DNA]</scope>
    <source>
        <strain evidence="6 7">PIT1</strain>
    </source>
</reference>
<dbReference type="GO" id="GO:0006547">
    <property type="term" value="P:L-histidine metabolic process"/>
    <property type="evidence" value="ECO:0007669"/>
    <property type="project" value="UniProtKB-KW"/>
</dbReference>
<evidence type="ECO:0000256" key="1">
    <source>
        <dbReference type="ARBA" id="ARBA00022723"/>
    </source>
</evidence>
<dbReference type="InterPro" id="IPR023696">
    <property type="entry name" value="Ureohydrolase_dom_sf"/>
</dbReference>
<dbReference type="SUPFAM" id="SSF52768">
    <property type="entry name" value="Arginase/deacetylase"/>
    <property type="match status" value="1"/>
</dbReference>
<dbReference type="Gene3D" id="3.40.800.10">
    <property type="entry name" value="Ureohydrolase domain"/>
    <property type="match status" value="1"/>
</dbReference>
<dbReference type="EMBL" id="PIQG01000003">
    <property type="protein sequence ID" value="RUO76681.1"/>
    <property type="molecule type" value="Genomic_DNA"/>
</dbReference>
<dbReference type="GO" id="GO:0033389">
    <property type="term" value="P:putrescine biosynthetic process from arginine, via agmatine"/>
    <property type="evidence" value="ECO:0007669"/>
    <property type="project" value="TreeGrafter"/>
</dbReference>
<gene>
    <name evidence="6" type="ORF">CWI83_07070</name>
</gene>
<dbReference type="PROSITE" id="PS51409">
    <property type="entry name" value="ARGINASE_2"/>
    <property type="match status" value="1"/>
</dbReference>
<keyword evidence="4" id="KW-0464">Manganese</keyword>
<keyword evidence="7" id="KW-1185">Reference proteome</keyword>
<dbReference type="RefSeq" id="WP_126827551.1">
    <property type="nucleotide sequence ID" value="NZ_PIQG01000003.1"/>
</dbReference>
<evidence type="ECO:0000313" key="7">
    <source>
        <dbReference type="Proteomes" id="UP000288279"/>
    </source>
</evidence>
<protein>
    <submittedName>
        <fullName evidence="6">Arginase</fullName>
    </submittedName>
</protein>
<dbReference type="AlphaFoldDB" id="A0A432ZFI0"/>
<evidence type="ECO:0000256" key="4">
    <source>
        <dbReference type="ARBA" id="ARBA00023211"/>
    </source>
</evidence>
<accession>A0A432ZFI0</accession>
<dbReference type="PANTHER" id="PTHR11358">
    <property type="entry name" value="ARGINASE/AGMATINASE"/>
    <property type="match status" value="1"/>
</dbReference>
<dbReference type="Proteomes" id="UP000288279">
    <property type="component" value="Unassembled WGS sequence"/>
</dbReference>
<organism evidence="6 7">
    <name type="scientific">Pseudidiomarina taiwanensis</name>
    <dbReference type="NCBI Taxonomy" id="337250"/>
    <lineage>
        <taxon>Bacteria</taxon>
        <taxon>Pseudomonadati</taxon>
        <taxon>Pseudomonadota</taxon>
        <taxon>Gammaproteobacteria</taxon>
        <taxon>Alteromonadales</taxon>
        <taxon>Idiomarinaceae</taxon>
        <taxon>Pseudidiomarina</taxon>
    </lineage>
</organism>
<evidence type="ECO:0000256" key="2">
    <source>
        <dbReference type="ARBA" id="ARBA00022801"/>
    </source>
</evidence>
<dbReference type="InterPro" id="IPR006035">
    <property type="entry name" value="Ureohydrolase"/>
</dbReference>
<dbReference type="OrthoDB" id="9788689at2"/>
<keyword evidence="3" id="KW-0369">Histidine metabolism</keyword>
<sequence length="344" mass="36656">MLLQPVEPSHWLKPRQGEQRLGEQLHYLSACSDYAAYQAAVTAAAGAGQKVAILAAPESIGPRANLGRGGAEQGWQACLKSLLNLQANALIKADEIVMIGAAELSDLSASAESLDANDANDLNQLRELTAAIDERLYALLVPLFAANFKVILVGGGHNNAYPLLHALSHSKKQAVGALNLDPHADFRATEGRHSGNGFQYAYQHGYLKHYHVHGLHPLKNNQASLAALHAAGFSYSSVHDLYLTATPSRLIEADVALAHSWNCPIGIEVDVDAIQGMPASAYNANGISTAHAFQWVHQLAELPTAEYLHLAEAAPSLHPAGFAAGEMVVGQVLSELILAFLIAR</sequence>
<keyword evidence="1" id="KW-0479">Metal-binding</keyword>
<dbReference type="PANTHER" id="PTHR11358:SF35">
    <property type="entry name" value="FORMIMIDOYLGLUTAMASE"/>
    <property type="match status" value="1"/>
</dbReference>
<evidence type="ECO:0000256" key="5">
    <source>
        <dbReference type="PROSITE-ProRule" id="PRU00742"/>
    </source>
</evidence>
<dbReference type="GO" id="GO:0046872">
    <property type="term" value="F:metal ion binding"/>
    <property type="evidence" value="ECO:0007669"/>
    <property type="project" value="UniProtKB-KW"/>
</dbReference>
<evidence type="ECO:0000256" key="3">
    <source>
        <dbReference type="ARBA" id="ARBA00022808"/>
    </source>
</evidence>
<comment type="similarity">
    <text evidence="5">Belongs to the arginase family.</text>
</comment>
<dbReference type="GO" id="GO:0008783">
    <property type="term" value="F:agmatinase activity"/>
    <property type="evidence" value="ECO:0007669"/>
    <property type="project" value="TreeGrafter"/>
</dbReference>